<keyword evidence="1" id="KW-1133">Transmembrane helix</keyword>
<dbReference type="Proteomes" id="UP001473302">
    <property type="component" value="Unassembled WGS sequence"/>
</dbReference>
<comment type="caution">
    <text evidence="2">The sequence shown here is derived from an EMBL/GenBank/DDBJ whole genome shotgun (WGS) entry which is preliminary data.</text>
</comment>
<reference evidence="2 3" key="1">
    <citation type="submission" date="2024-04" db="EMBL/GenBank/DDBJ databases">
        <title>genome sequences of Mucor flavus KT1a and Helicostylum pulchrum KT1b strains isolated from the surface of a dry-aged beef.</title>
        <authorList>
            <person name="Toyotome T."/>
            <person name="Hosono M."/>
            <person name="Torimaru M."/>
            <person name="Fukuda K."/>
            <person name="Mikami N."/>
        </authorList>
    </citation>
    <scope>NUCLEOTIDE SEQUENCE [LARGE SCALE GENOMIC DNA]</scope>
    <source>
        <strain evidence="2 3">KT1a</strain>
    </source>
</reference>
<keyword evidence="1" id="KW-0472">Membrane</keyword>
<accession>A0ABP9ZEM7</accession>
<evidence type="ECO:0000313" key="3">
    <source>
        <dbReference type="Proteomes" id="UP001473302"/>
    </source>
</evidence>
<proteinExistence type="predicted"/>
<keyword evidence="1" id="KW-0812">Transmembrane</keyword>
<evidence type="ECO:0000313" key="2">
    <source>
        <dbReference type="EMBL" id="GAA5817573.1"/>
    </source>
</evidence>
<dbReference type="EMBL" id="BAABUK010000044">
    <property type="protein sequence ID" value="GAA5817573.1"/>
    <property type="molecule type" value="Genomic_DNA"/>
</dbReference>
<keyword evidence="3" id="KW-1185">Reference proteome</keyword>
<gene>
    <name evidence="2" type="ORF">MFLAVUS_011121</name>
</gene>
<sequence>MLCDAEQNFSCPDTVCGNIRFSVCSWSNAANGSVINDACSDTSNLNCANTALETCFKLRMYVSTDGVNNTLPVGNQFAICENIDETLPIPKPTEAPATKESAATLNSANFILAFMFICLLSVSLARKF</sequence>
<name>A0ABP9ZEM7_9FUNG</name>
<protein>
    <submittedName>
        <fullName evidence="2">Uncharacterized protein</fullName>
    </submittedName>
</protein>
<feature type="transmembrane region" description="Helical" evidence="1">
    <location>
        <begin position="107"/>
        <end position="125"/>
    </location>
</feature>
<organism evidence="2 3">
    <name type="scientific">Mucor flavus</name>
    <dbReference type="NCBI Taxonomy" id="439312"/>
    <lineage>
        <taxon>Eukaryota</taxon>
        <taxon>Fungi</taxon>
        <taxon>Fungi incertae sedis</taxon>
        <taxon>Mucoromycota</taxon>
        <taxon>Mucoromycotina</taxon>
        <taxon>Mucoromycetes</taxon>
        <taxon>Mucorales</taxon>
        <taxon>Mucorineae</taxon>
        <taxon>Mucoraceae</taxon>
        <taxon>Mucor</taxon>
    </lineage>
</organism>
<evidence type="ECO:0000256" key="1">
    <source>
        <dbReference type="SAM" id="Phobius"/>
    </source>
</evidence>